<dbReference type="PANTHER" id="PTHR11496">
    <property type="entry name" value="ALCOHOL DEHYDROGENASE"/>
    <property type="match status" value="1"/>
</dbReference>
<gene>
    <name evidence="6" type="ordered locus">Tlie_1407</name>
</gene>
<reference evidence="7" key="1">
    <citation type="submission" date="2011-10" db="EMBL/GenBank/DDBJ databases">
        <title>The complete genome of chromosome of Thermovirga lienii DSM 17291.</title>
        <authorList>
            <consortium name="US DOE Joint Genome Institute (JGI-PGF)"/>
            <person name="Lucas S."/>
            <person name="Copeland A."/>
            <person name="Lapidus A."/>
            <person name="Glavina del Rio T."/>
            <person name="Dalin E."/>
            <person name="Tice H."/>
            <person name="Bruce D."/>
            <person name="Goodwin L."/>
            <person name="Pitluck S."/>
            <person name="Peters L."/>
            <person name="Mikhailova N."/>
            <person name="Saunders E."/>
            <person name="Kyrpides N."/>
            <person name="Mavromatis K."/>
            <person name="Ivanova N."/>
            <person name="Last F.I."/>
            <person name="Brettin T."/>
            <person name="Detter J.C."/>
            <person name="Han C."/>
            <person name="Larimer F."/>
            <person name="Land M."/>
            <person name="Hauser L."/>
            <person name="Markowitz V."/>
            <person name="Cheng J.-F."/>
            <person name="Hugenholtz P."/>
            <person name="Woyke T."/>
            <person name="Wu D."/>
            <person name="Spring S."/>
            <person name="Schroeder M."/>
            <person name="Brambilla E.-M."/>
            <person name="Klenk H.-P."/>
            <person name="Eisen J.A."/>
        </authorList>
    </citation>
    <scope>NUCLEOTIDE SEQUENCE [LARGE SCALE GENOMIC DNA]</scope>
    <source>
        <strain evidence="7">ATCC BAA-1197 / DSM 17291 / Cas60314</strain>
    </source>
</reference>
<feature type="domain" description="Fe-containing alcohol dehydrogenase-like C-terminal" evidence="5">
    <location>
        <begin position="191"/>
        <end position="388"/>
    </location>
</feature>
<evidence type="ECO:0000259" key="5">
    <source>
        <dbReference type="Pfam" id="PF25137"/>
    </source>
</evidence>
<evidence type="ECO:0000313" key="7">
    <source>
        <dbReference type="Proteomes" id="UP000005868"/>
    </source>
</evidence>
<organism evidence="6 7">
    <name type="scientific">Thermovirga lienii (strain ATCC BAA-1197 / DSM 17291 / Cas60314)</name>
    <dbReference type="NCBI Taxonomy" id="580340"/>
    <lineage>
        <taxon>Bacteria</taxon>
        <taxon>Thermotogati</taxon>
        <taxon>Synergistota</taxon>
        <taxon>Synergistia</taxon>
        <taxon>Synergistales</taxon>
        <taxon>Thermovirgaceae</taxon>
        <taxon>Thermovirga</taxon>
    </lineage>
</organism>
<evidence type="ECO:0000313" key="6">
    <source>
        <dbReference type="EMBL" id="AER67135.1"/>
    </source>
</evidence>
<dbReference type="PROSITE" id="PS00913">
    <property type="entry name" value="ADH_IRON_1"/>
    <property type="match status" value="1"/>
</dbReference>
<evidence type="ECO:0000256" key="3">
    <source>
        <dbReference type="ARBA" id="ARBA00023027"/>
    </source>
</evidence>
<dbReference type="STRING" id="580340.Tlie_1407"/>
<dbReference type="Gene3D" id="3.40.50.1970">
    <property type="match status" value="1"/>
</dbReference>
<dbReference type="KEGG" id="tli:Tlie_1407"/>
<dbReference type="SUPFAM" id="SSF56796">
    <property type="entry name" value="Dehydroquinate synthase-like"/>
    <property type="match status" value="1"/>
</dbReference>
<dbReference type="Pfam" id="PF00465">
    <property type="entry name" value="Fe-ADH"/>
    <property type="match status" value="1"/>
</dbReference>
<accession>G7V6M2</accession>
<dbReference type="EMBL" id="CP003096">
    <property type="protein sequence ID" value="AER67135.1"/>
    <property type="molecule type" value="Genomic_DNA"/>
</dbReference>
<protein>
    <submittedName>
        <fullName evidence="6">Iron-containing alcohol dehydrogenase</fullName>
    </submittedName>
</protein>
<dbReference type="FunFam" id="3.40.50.1970:FF:000003">
    <property type="entry name" value="Alcohol dehydrogenase, iron-containing"/>
    <property type="match status" value="1"/>
</dbReference>
<dbReference type="InterPro" id="IPR018211">
    <property type="entry name" value="ADH_Fe_CS"/>
</dbReference>
<dbReference type="InterPro" id="IPR056798">
    <property type="entry name" value="ADH_Fe_C"/>
</dbReference>
<dbReference type="InterPro" id="IPR039697">
    <property type="entry name" value="Alcohol_dehydrogenase_Fe"/>
</dbReference>
<dbReference type="HOGENOM" id="CLU_007207_0_0_0"/>
<feature type="domain" description="Alcohol dehydrogenase iron-type/glycerol dehydrogenase GldA" evidence="4">
    <location>
        <begin position="11"/>
        <end position="180"/>
    </location>
</feature>
<comment type="similarity">
    <text evidence="1">Belongs to the iron-containing alcohol dehydrogenase family.</text>
</comment>
<dbReference type="PANTHER" id="PTHR11496:SF102">
    <property type="entry name" value="ALCOHOL DEHYDROGENASE 4"/>
    <property type="match status" value="1"/>
</dbReference>
<keyword evidence="3" id="KW-0520">NAD</keyword>
<keyword evidence="7" id="KW-1185">Reference proteome</keyword>
<name>G7V6M2_THELD</name>
<dbReference type="GO" id="GO:0046872">
    <property type="term" value="F:metal ion binding"/>
    <property type="evidence" value="ECO:0007669"/>
    <property type="project" value="InterPro"/>
</dbReference>
<evidence type="ECO:0000259" key="4">
    <source>
        <dbReference type="Pfam" id="PF00465"/>
    </source>
</evidence>
<dbReference type="FunFam" id="1.20.1090.10:FF:000001">
    <property type="entry name" value="Aldehyde-alcohol dehydrogenase"/>
    <property type="match status" value="1"/>
</dbReference>
<dbReference type="GO" id="GO:0004022">
    <property type="term" value="F:alcohol dehydrogenase (NAD+) activity"/>
    <property type="evidence" value="ECO:0007669"/>
    <property type="project" value="TreeGrafter"/>
</dbReference>
<reference evidence="6 7" key="2">
    <citation type="journal article" date="2012" name="Stand. Genomic Sci.">
        <title>Genome sequence of the moderately thermophilic, amino-acid-degrading and sulfur-reducing bacterium Thermovirga lienii type strain (Cas60314(T)).</title>
        <authorList>
            <person name="Goker M."/>
            <person name="Saunders E."/>
            <person name="Lapidus A."/>
            <person name="Nolan M."/>
            <person name="Lucas S."/>
            <person name="Hammon N."/>
            <person name="Deshpande S."/>
            <person name="Cheng J.F."/>
            <person name="Han C."/>
            <person name="Tapia R."/>
            <person name="Goodwin L.A."/>
            <person name="Pitluck S."/>
            <person name="Liolios K."/>
            <person name="Mavromatis K."/>
            <person name="Pagani I."/>
            <person name="Ivanova N."/>
            <person name="Mikhailova N."/>
            <person name="Pati A."/>
            <person name="Chen A."/>
            <person name="Palaniappan K."/>
            <person name="Land M."/>
            <person name="Chang Y.J."/>
            <person name="Jeffries C.D."/>
            <person name="Brambilla E.M."/>
            <person name="Rohde M."/>
            <person name="Spring S."/>
            <person name="Detter J.C."/>
            <person name="Woyke T."/>
            <person name="Bristow J."/>
            <person name="Eisen J.A."/>
            <person name="Markowitz V."/>
            <person name="Hugenholtz P."/>
            <person name="Kyrpides N.C."/>
            <person name="Klenk H.P."/>
        </authorList>
    </citation>
    <scope>NUCLEOTIDE SEQUENCE [LARGE SCALE GENOMIC DNA]</scope>
    <source>
        <strain evidence="7">ATCC BAA-1197 / DSM 17291 / Cas60314</strain>
    </source>
</reference>
<sequence>MNREDIVFNYPSKVIFGEGKSRELPEHILQLGSKRPALITGPNMPKTEAFGQIKRTLQDAGLNPFMFHGVEPEPPIELLEDASNMIRKEGCDLLIGLGGGSTMDFTKVLGVLAKWDDVVLEQIIGINKVPRKGLPVILLPTTSGSGSEVSPVAIFTFKEEQVKKGIVSPYLVCDVAIVDPVLTWEVPRHITASTGMDALIHGIESFISINSNPLSRELSLSAIRKIYGFLERAVLDGKDRQARYNVSLGSLLAGMAFSMAGTAAVHALAYPLGGEFHVPHGVANTVMLRHVLEYNLPGNEKLYEEMAQTMISPLKDRESKKICPDDVIDLVMKLAEAIEVPSRLRDLGIPKEAIPRMAEAAFEEKRLLGNNPKQLSVEDIRLIYERAW</sequence>
<dbReference type="AlphaFoldDB" id="G7V6M2"/>
<proteinExistence type="inferred from homology"/>
<dbReference type="eggNOG" id="COG1454">
    <property type="taxonomic scope" value="Bacteria"/>
</dbReference>
<dbReference type="Gene3D" id="1.20.1090.10">
    <property type="entry name" value="Dehydroquinate synthase-like - alpha domain"/>
    <property type="match status" value="1"/>
</dbReference>
<evidence type="ECO:0000256" key="2">
    <source>
        <dbReference type="ARBA" id="ARBA00023002"/>
    </source>
</evidence>
<dbReference type="InterPro" id="IPR001670">
    <property type="entry name" value="ADH_Fe/GldA"/>
</dbReference>
<evidence type="ECO:0000256" key="1">
    <source>
        <dbReference type="ARBA" id="ARBA00007358"/>
    </source>
</evidence>
<keyword evidence="2" id="KW-0560">Oxidoreductase</keyword>
<dbReference type="Pfam" id="PF25137">
    <property type="entry name" value="ADH_Fe_C"/>
    <property type="match status" value="1"/>
</dbReference>
<dbReference type="Proteomes" id="UP000005868">
    <property type="component" value="Chromosome"/>
</dbReference>
<dbReference type="OrthoDB" id="9815791at2"/>
<dbReference type="CDD" id="cd08551">
    <property type="entry name" value="Fe-ADH"/>
    <property type="match status" value="1"/>
</dbReference>